<proteinExistence type="predicted"/>
<name>A0A382JRT4_9ZZZZ</name>
<reference evidence="1" key="1">
    <citation type="submission" date="2018-05" db="EMBL/GenBank/DDBJ databases">
        <authorList>
            <person name="Lanie J.A."/>
            <person name="Ng W.-L."/>
            <person name="Kazmierczak K.M."/>
            <person name="Andrzejewski T.M."/>
            <person name="Davidsen T.M."/>
            <person name="Wayne K.J."/>
            <person name="Tettelin H."/>
            <person name="Glass J.I."/>
            <person name="Rusch D."/>
            <person name="Podicherti R."/>
            <person name="Tsui H.-C.T."/>
            <person name="Winkler M.E."/>
        </authorList>
    </citation>
    <scope>NUCLEOTIDE SEQUENCE</scope>
</reference>
<dbReference type="AlphaFoldDB" id="A0A382JRT4"/>
<gene>
    <name evidence="1" type="ORF">METZ01_LOCUS266581</name>
</gene>
<organism evidence="1">
    <name type="scientific">marine metagenome</name>
    <dbReference type="NCBI Taxonomy" id="408172"/>
    <lineage>
        <taxon>unclassified sequences</taxon>
        <taxon>metagenomes</taxon>
        <taxon>ecological metagenomes</taxon>
    </lineage>
</organism>
<evidence type="ECO:0000313" key="1">
    <source>
        <dbReference type="EMBL" id="SVC13727.1"/>
    </source>
</evidence>
<dbReference type="EMBL" id="UINC01075492">
    <property type="protein sequence ID" value="SVC13727.1"/>
    <property type="molecule type" value="Genomic_DNA"/>
</dbReference>
<sequence>MKSPIHKSLEDIQSVISGLSGAVAGWPTPKGPTRIDVVREALVDVNLPVEFAPDLSPALAFSRATADYKREGRKVEKVNRVGDLQSFQVTWVANDGKELKHTKQCIVFLNCINGELTGDNSAVVDDIKGRMDTENLYRNGQDITRIIQKVCKGNADFFEIVDGKGVAYFVPVEHVPLLLRLQTFIEKCSGRLSLFPVPKDDAISKQSVTAAVNNGLTVLLDNLEVAAKAIEEAAIETEGRKTRKSTLESRIKEWEEAKFKINAYHEYLGGCRGRLSARAAEIGERFSTLLNNWEEE</sequence>
<protein>
    <submittedName>
        <fullName evidence="1">Uncharacterized protein</fullName>
    </submittedName>
</protein>
<accession>A0A382JRT4</accession>